<organism evidence="1 2">
    <name type="scientific">Vibrio chanodichtyis</name>
    <dbReference type="NCBI Taxonomy" id="3027932"/>
    <lineage>
        <taxon>Bacteria</taxon>
        <taxon>Pseudomonadati</taxon>
        <taxon>Pseudomonadota</taxon>
        <taxon>Gammaproteobacteria</taxon>
        <taxon>Vibrionales</taxon>
        <taxon>Vibrionaceae</taxon>
        <taxon>Vibrio</taxon>
    </lineage>
</organism>
<name>A0ABT5V2Y2_9VIBR</name>
<evidence type="ECO:0000313" key="2">
    <source>
        <dbReference type="Proteomes" id="UP001216189"/>
    </source>
</evidence>
<keyword evidence="2" id="KW-1185">Reference proteome</keyword>
<gene>
    <name evidence="1" type="ORF">PUN32_13540</name>
</gene>
<dbReference type="Proteomes" id="UP001216189">
    <property type="component" value="Unassembled WGS sequence"/>
</dbReference>
<protein>
    <submittedName>
        <fullName evidence="1">Uncharacterized protein</fullName>
    </submittedName>
</protein>
<comment type="caution">
    <text evidence="1">The sequence shown here is derived from an EMBL/GenBank/DDBJ whole genome shotgun (WGS) entry which is preliminary data.</text>
</comment>
<dbReference type="RefSeq" id="WP_274723675.1">
    <property type="nucleotide sequence ID" value="NZ_JARBFT010000022.1"/>
</dbReference>
<evidence type="ECO:0000313" key="1">
    <source>
        <dbReference type="EMBL" id="MDE1516023.1"/>
    </source>
</evidence>
<dbReference type="EMBL" id="JARBFT010000022">
    <property type="protein sequence ID" value="MDE1516023.1"/>
    <property type="molecule type" value="Genomic_DNA"/>
</dbReference>
<accession>A0ABT5V2Y2</accession>
<reference evidence="1 2" key="1">
    <citation type="submission" date="2023-02" db="EMBL/GenBank/DDBJ databases">
        <title>Vibrio intestini sp. nov., a close relative of Vibrio cholerae isolated from the intestine of Healthy Culter dabryi.</title>
        <authorList>
            <person name="Wu N."/>
        </authorList>
    </citation>
    <scope>NUCLEOTIDE SEQUENCE [LARGE SCALE GENOMIC DNA]</scope>
    <source>
        <strain evidence="1 2">DSL-7</strain>
    </source>
</reference>
<proteinExistence type="predicted"/>
<sequence length="192" mass="21727">MVENISIIVSVCSFFAAVASAIAAFRSYKLAENLAKICNLFPSVHDNRLVITCTSTTERLIAHEILIAVHENRFKRNTYSLTRLYNLNAHFQKASSYDAIFPTLFERGLVSGESYEFPIAELFKIATNRIILQKETVGLEPEKLWVGQRVTITFMLNGCPYKVAIRLTQQLINEILSGKTTFSDFRLIVRAS</sequence>